<feature type="domain" description="EamA" evidence="3">
    <location>
        <begin position="2"/>
        <end position="135"/>
    </location>
</feature>
<dbReference type="OrthoDB" id="47588at2"/>
<reference evidence="4 5" key="2">
    <citation type="journal article" date="2013" name="PLoS ONE">
        <title>INDIGO - INtegrated Data Warehouse of MIcrobial GenOmes with Examples from the Red Sea Extremophiles.</title>
        <authorList>
            <person name="Alam I."/>
            <person name="Antunes A."/>
            <person name="Kamau A.A."/>
            <person name="Ba Alawi W."/>
            <person name="Kalkatawi M."/>
            <person name="Stingl U."/>
            <person name="Bajic V.B."/>
        </authorList>
    </citation>
    <scope>NUCLEOTIDE SEQUENCE [LARGE SCALE GENOMIC DNA]</scope>
    <source>
        <strain evidence="4 5">SSD-17B</strain>
    </source>
</reference>
<evidence type="ECO:0000259" key="3">
    <source>
        <dbReference type="Pfam" id="PF00892"/>
    </source>
</evidence>
<feature type="transmembrane region" description="Helical" evidence="2">
    <location>
        <begin position="101"/>
        <end position="134"/>
    </location>
</feature>
<keyword evidence="2" id="KW-0812">Transmembrane</keyword>
<evidence type="ECO:0000313" key="4">
    <source>
        <dbReference type="EMBL" id="ERJ12469.1"/>
    </source>
</evidence>
<feature type="transmembrane region" description="Helical" evidence="2">
    <location>
        <begin position="230"/>
        <end position="255"/>
    </location>
</feature>
<reference evidence="4 5" key="1">
    <citation type="journal article" date="2011" name="J. Bacteriol.">
        <title>Genome sequence of Haloplasma contractile, an unusual contractile bacterium from a deep-sea anoxic brine lake.</title>
        <authorList>
            <person name="Antunes A."/>
            <person name="Alam I."/>
            <person name="El Dorry H."/>
            <person name="Siam R."/>
            <person name="Robertson A."/>
            <person name="Bajic V.B."/>
            <person name="Stingl U."/>
        </authorList>
    </citation>
    <scope>NUCLEOTIDE SEQUENCE [LARGE SCALE GENOMIC DNA]</scope>
    <source>
        <strain evidence="4 5">SSD-17B</strain>
    </source>
</reference>
<dbReference type="Gene3D" id="1.10.3730.20">
    <property type="match status" value="1"/>
</dbReference>
<keyword evidence="2" id="KW-0472">Membrane</keyword>
<evidence type="ECO:0000313" key="5">
    <source>
        <dbReference type="Proteomes" id="UP000005707"/>
    </source>
</evidence>
<feature type="transmembrane region" description="Helical" evidence="2">
    <location>
        <begin position="29"/>
        <end position="48"/>
    </location>
</feature>
<dbReference type="eggNOG" id="COG2076">
    <property type="taxonomic scope" value="Bacteria"/>
</dbReference>
<comment type="similarity">
    <text evidence="1">Belongs to the EamA transporter family.</text>
</comment>
<feature type="transmembrane region" description="Helical" evidence="2">
    <location>
        <begin position="205"/>
        <end position="224"/>
    </location>
</feature>
<name>U2FMV0_9MOLU</name>
<dbReference type="AlphaFoldDB" id="U2FMV0"/>
<dbReference type="InterPro" id="IPR000620">
    <property type="entry name" value="EamA_dom"/>
</dbReference>
<protein>
    <submittedName>
        <fullName evidence="4">EamA-like transporter protein</fullName>
    </submittedName>
</protein>
<sequence>MIYLLFAILVSTAIPIVFKIAHHSKLSEKVLITLNYFFGAFASLFYFILNFKGNIDIRSLLICILFGLITGVVYFLALIFYHKSIVSSGASKSALFMKLSMLIPIILSIIVFNDPITLLLIFGIILAIISIVIINGGFNQLKGLTISLMLLFTFGGLADFCNKIFEQYVSNDYLGLFLFFVFFSAFIASAVKFRRQFIKHFHKKDILFGLFLGVPNSLSSFFIIHSLRVLPASVTFVTLNIATILLVTLISVLFFEETLKKRDIIAFIISIVAIYFMINSELKLLELFVL</sequence>
<keyword evidence="2" id="KW-1133">Transmembrane helix</keyword>
<dbReference type="Pfam" id="PF00892">
    <property type="entry name" value="EamA"/>
    <property type="match status" value="1"/>
</dbReference>
<dbReference type="GO" id="GO:0016020">
    <property type="term" value="C:membrane"/>
    <property type="evidence" value="ECO:0007669"/>
    <property type="project" value="InterPro"/>
</dbReference>
<dbReference type="RefSeq" id="WP_008824952.1">
    <property type="nucleotide sequence ID" value="NZ_AFNU02000004.1"/>
</dbReference>
<feature type="transmembrane region" description="Helical" evidence="2">
    <location>
        <begin position="60"/>
        <end position="81"/>
    </location>
</feature>
<organism evidence="4 5">
    <name type="scientific">Haloplasma contractile SSD-17B</name>
    <dbReference type="NCBI Taxonomy" id="1033810"/>
    <lineage>
        <taxon>Bacteria</taxon>
        <taxon>Bacillati</taxon>
        <taxon>Mycoplasmatota</taxon>
        <taxon>Mollicutes</taxon>
        <taxon>Haloplasmatales</taxon>
        <taxon>Haloplasmataceae</taxon>
        <taxon>Haloplasma</taxon>
    </lineage>
</organism>
<dbReference type="EMBL" id="AFNU02000004">
    <property type="protein sequence ID" value="ERJ12469.1"/>
    <property type="molecule type" value="Genomic_DNA"/>
</dbReference>
<comment type="caution">
    <text evidence="4">The sequence shown here is derived from an EMBL/GenBank/DDBJ whole genome shotgun (WGS) entry which is preliminary data.</text>
</comment>
<dbReference type="InParanoid" id="U2FMV0"/>
<keyword evidence="5" id="KW-1185">Reference proteome</keyword>
<proteinExistence type="inferred from homology"/>
<dbReference type="InterPro" id="IPR037185">
    <property type="entry name" value="EmrE-like"/>
</dbReference>
<evidence type="ECO:0000256" key="2">
    <source>
        <dbReference type="SAM" id="Phobius"/>
    </source>
</evidence>
<evidence type="ECO:0000256" key="1">
    <source>
        <dbReference type="ARBA" id="ARBA00007362"/>
    </source>
</evidence>
<accession>U2FMV0</accession>
<feature type="transmembrane region" description="Helical" evidence="2">
    <location>
        <begin position="264"/>
        <end position="282"/>
    </location>
</feature>
<gene>
    <name evidence="4" type="ORF">HLPCO_001455</name>
</gene>
<dbReference type="Proteomes" id="UP000005707">
    <property type="component" value="Unassembled WGS sequence"/>
</dbReference>
<dbReference type="SUPFAM" id="SSF103481">
    <property type="entry name" value="Multidrug resistance efflux transporter EmrE"/>
    <property type="match status" value="2"/>
</dbReference>
<feature type="transmembrane region" description="Helical" evidence="2">
    <location>
        <begin position="141"/>
        <end position="158"/>
    </location>
</feature>
<feature type="transmembrane region" description="Helical" evidence="2">
    <location>
        <begin position="173"/>
        <end position="193"/>
    </location>
</feature>
<dbReference type="STRING" id="1033810.HLPCO_001455"/>